<evidence type="ECO:0000313" key="3">
    <source>
        <dbReference type="EMBL" id="EPF30479.1"/>
    </source>
</evidence>
<comment type="caution">
    <text evidence="3">The sequence shown here is derived from an EMBL/GenBank/DDBJ whole genome shotgun (WGS) entry which is preliminary data.</text>
</comment>
<dbReference type="STRING" id="1125699.HMPREF9194_00796"/>
<dbReference type="HOGENOM" id="CLU_476423_0_0_12"/>
<dbReference type="Proteomes" id="UP000014541">
    <property type="component" value="Unassembled WGS sequence"/>
</dbReference>
<dbReference type="InterPro" id="IPR013229">
    <property type="entry name" value="PEGA"/>
</dbReference>
<dbReference type="EMBL" id="ATFF01000006">
    <property type="protein sequence ID" value="EPF30479.1"/>
    <property type="molecule type" value="Genomic_DNA"/>
</dbReference>
<dbReference type="Gene3D" id="2.60.40.4070">
    <property type="match status" value="1"/>
</dbReference>
<dbReference type="PANTHER" id="PTHR36194:SF1">
    <property type="entry name" value="S-LAYER-LIKE PROTEIN"/>
    <property type="match status" value="1"/>
</dbReference>
<dbReference type="InterPro" id="IPR025965">
    <property type="entry name" value="FlgD/Vpr_Ig-like"/>
</dbReference>
<dbReference type="eggNOG" id="ENOG50343QM">
    <property type="taxonomic scope" value="Bacteria"/>
</dbReference>
<feature type="domain" description="PEGA" evidence="1">
    <location>
        <begin position="117"/>
        <end position="182"/>
    </location>
</feature>
<dbReference type="Pfam" id="PF13860">
    <property type="entry name" value="FlgD_ig"/>
    <property type="match status" value="1"/>
</dbReference>
<accession>S3L128</accession>
<proteinExistence type="predicted"/>
<protein>
    <recommendedName>
        <fullName evidence="5">PEGA domain-containing protein</fullName>
    </recommendedName>
</protein>
<organism evidence="3 4">
    <name type="scientific">Treponema maltophilum ATCC 51939</name>
    <dbReference type="NCBI Taxonomy" id="1125699"/>
    <lineage>
        <taxon>Bacteria</taxon>
        <taxon>Pseudomonadati</taxon>
        <taxon>Spirochaetota</taxon>
        <taxon>Spirochaetia</taxon>
        <taxon>Spirochaetales</taxon>
        <taxon>Treponemataceae</taxon>
        <taxon>Treponema</taxon>
    </lineage>
</organism>
<gene>
    <name evidence="3" type="ORF">HMPREF9194_00796</name>
</gene>
<reference evidence="3 4" key="1">
    <citation type="submission" date="2013-04" db="EMBL/GenBank/DDBJ databases">
        <title>The Genome Sequence of Treponema maltophilum ATCC 51939.</title>
        <authorList>
            <consortium name="The Broad Institute Genomics Platform"/>
            <person name="Earl A."/>
            <person name="Ward D."/>
            <person name="Feldgarden M."/>
            <person name="Gevers D."/>
            <person name="Leonetti C."/>
            <person name="Blanton J.M."/>
            <person name="Dewhirst F.E."/>
            <person name="Izard J."/>
            <person name="Walker B."/>
            <person name="Young S."/>
            <person name="Zeng Q."/>
            <person name="Gargeya S."/>
            <person name="Fitzgerald M."/>
            <person name="Haas B."/>
            <person name="Abouelleil A."/>
            <person name="Allen A.W."/>
            <person name="Alvarado L."/>
            <person name="Arachchi H.M."/>
            <person name="Berlin A.M."/>
            <person name="Chapman S.B."/>
            <person name="Gainer-Dewar J."/>
            <person name="Goldberg J."/>
            <person name="Griggs A."/>
            <person name="Gujja S."/>
            <person name="Hansen M."/>
            <person name="Howarth C."/>
            <person name="Imamovic A."/>
            <person name="Ireland A."/>
            <person name="Larimer J."/>
            <person name="McCowan C."/>
            <person name="Murphy C."/>
            <person name="Pearson M."/>
            <person name="Poon T.W."/>
            <person name="Priest M."/>
            <person name="Roberts A."/>
            <person name="Saif S."/>
            <person name="Shea T."/>
            <person name="Sisk P."/>
            <person name="Sykes S."/>
            <person name="Wortman J."/>
            <person name="Nusbaum C."/>
            <person name="Birren B."/>
        </authorList>
    </citation>
    <scope>NUCLEOTIDE SEQUENCE [LARGE SCALE GENOMIC DNA]</scope>
    <source>
        <strain evidence="3 4">ATCC 51939</strain>
    </source>
</reference>
<dbReference type="Pfam" id="PF08308">
    <property type="entry name" value="PEGA"/>
    <property type="match status" value="2"/>
</dbReference>
<sequence length="544" mass="59047">MRYDEYMQSAQRLLLFAAAVFLSAGKTAASDLEIRTRELPSFSPSVLTLDIRTNVSAAEIYLNNVFKGSAPLVLEDTVPGSYILRIEKKGYYTQEYECDFEGGSKYILWAQLEEITGILRVKTDEPGAELYVDGVRSSEWTLKVSEGSHTVEVKKFGKKSESRNVYVFRAASVDLDFHLQPADFEVRSFSSSMRRFNPHNPGALGLCRFYFSVTAEGDGELEVYDASDRIVYRRRVGPFTRENQECAWDGRAENGQIVKDGTYTARIKARGETGVQGGESLSFSATKEIPVTIDRSLFYPLIAAAAGGSASGTVPSVRLIPKGGIYCAFSAGADFLLGGTKGGNQTVPQGFNSAPLFVSFAGTPLRFLELSCTIGTEIRSETQSPFVVQAAAKAALNAKPFYYGFLVRYGYSSARASALFNETGLSAGVATAAEIGPVCVTVAEEAVFGDERGIINALAGKLKTGLSCAFQRDFYSLHVFASCLFPFNANGMNEYGVLNSGTEFAFLPPARDSACMPFAGLYYSYDSAAAKHALSFRMGAALLY</sequence>
<evidence type="ECO:0008006" key="5">
    <source>
        <dbReference type="Google" id="ProtNLM"/>
    </source>
</evidence>
<evidence type="ECO:0000259" key="1">
    <source>
        <dbReference type="Pfam" id="PF08308"/>
    </source>
</evidence>
<evidence type="ECO:0000259" key="2">
    <source>
        <dbReference type="Pfam" id="PF13860"/>
    </source>
</evidence>
<dbReference type="OrthoDB" id="361080at2"/>
<name>S3L128_TREMA</name>
<dbReference type="AlphaFoldDB" id="S3L128"/>
<evidence type="ECO:0000313" key="4">
    <source>
        <dbReference type="Proteomes" id="UP000014541"/>
    </source>
</evidence>
<feature type="domain" description="FlgD/Vpr Ig-like" evidence="2">
    <location>
        <begin position="218"/>
        <end position="270"/>
    </location>
</feature>
<feature type="domain" description="PEGA" evidence="1">
    <location>
        <begin position="48"/>
        <end position="113"/>
    </location>
</feature>
<dbReference type="PATRIC" id="fig|1125699.3.peg.810"/>
<keyword evidence="4" id="KW-1185">Reference proteome</keyword>
<dbReference type="PANTHER" id="PTHR36194">
    <property type="entry name" value="S-LAYER-LIKE PROTEIN"/>
    <property type="match status" value="1"/>
</dbReference>